<name>A0AAN6P7Q7_9PEZI</name>
<accession>A0AAN6P7Q7</accession>
<dbReference type="Proteomes" id="UP001303115">
    <property type="component" value="Unassembled WGS sequence"/>
</dbReference>
<gene>
    <name evidence="2" type="ORF">C8A01DRAFT_42247</name>
</gene>
<keyword evidence="1" id="KW-0812">Transmembrane</keyword>
<dbReference type="AlphaFoldDB" id="A0AAN6P7Q7"/>
<keyword evidence="1" id="KW-1133">Transmembrane helix</keyword>
<keyword evidence="1" id="KW-0472">Membrane</keyword>
<protein>
    <submittedName>
        <fullName evidence="2">Uncharacterized protein</fullName>
    </submittedName>
</protein>
<keyword evidence="3" id="KW-1185">Reference proteome</keyword>
<proteinExistence type="predicted"/>
<dbReference type="PANTHER" id="PTHR35395">
    <property type="entry name" value="DUF6536 DOMAIN-CONTAINING PROTEIN"/>
    <property type="match status" value="1"/>
</dbReference>
<reference evidence="3" key="1">
    <citation type="journal article" date="2023" name="Mol. Phylogenet. Evol.">
        <title>Genome-scale phylogeny and comparative genomics of the fungal order Sordariales.</title>
        <authorList>
            <person name="Hensen N."/>
            <person name="Bonometti L."/>
            <person name="Westerberg I."/>
            <person name="Brannstrom I.O."/>
            <person name="Guillou S."/>
            <person name="Cros-Aarteil S."/>
            <person name="Calhoun S."/>
            <person name="Haridas S."/>
            <person name="Kuo A."/>
            <person name="Mondo S."/>
            <person name="Pangilinan J."/>
            <person name="Riley R."/>
            <person name="LaButti K."/>
            <person name="Andreopoulos B."/>
            <person name="Lipzen A."/>
            <person name="Chen C."/>
            <person name="Yan M."/>
            <person name="Daum C."/>
            <person name="Ng V."/>
            <person name="Clum A."/>
            <person name="Steindorff A."/>
            <person name="Ohm R.A."/>
            <person name="Martin F."/>
            <person name="Silar P."/>
            <person name="Natvig D.O."/>
            <person name="Lalanne C."/>
            <person name="Gautier V."/>
            <person name="Ament-Velasquez S.L."/>
            <person name="Kruys A."/>
            <person name="Hutchinson M.I."/>
            <person name="Powell A.J."/>
            <person name="Barry K."/>
            <person name="Miller A.N."/>
            <person name="Grigoriev I.V."/>
            <person name="Debuchy R."/>
            <person name="Gladieux P."/>
            <person name="Hiltunen Thoren M."/>
            <person name="Johannesson H."/>
        </authorList>
    </citation>
    <scope>NUCLEOTIDE SEQUENCE [LARGE SCALE GENOMIC DNA]</scope>
    <source>
        <strain evidence="3">CBS 284.82</strain>
    </source>
</reference>
<feature type="transmembrane region" description="Helical" evidence="1">
    <location>
        <begin position="276"/>
        <end position="298"/>
    </location>
</feature>
<organism evidence="2 3">
    <name type="scientific">Parachaetomium inaequale</name>
    <dbReference type="NCBI Taxonomy" id="2588326"/>
    <lineage>
        <taxon>Eukaryota</taxon>
        <taxon>Fungi</taxon>
        <taxon>Dikarya</taxon>
        <taxon>Ascomycota</taxon>
        <taxon>Pezizomycotina</taxon>
        <taxon>Sordariomycetes</taxon>
        <taxon>Sordariomycetidae</taxon>
        <taxon>Sordariales</taxon>
        <taxon>Chaetomiaceae</taxon>
        <taxon>Parachaetomium</taxon>
    </lineage>
</organism>
<evidence type="ECO:0000256" key="1">
    <source>
        <dbReference type="SAM" id="Phobius"/>
    </source>
</evidence>
<dbReference type="EMBL" id="MU854904">
    <property type="protein sequence ID" value="KAK4031281.1"/>
    <property type="molecule type" value="Genomic_DNA"/>
</dbReference>
<evidence type="ECO:0000313" key="3">
    <source>
        <dbReference type="Proteomes" id="UP001303115"/>
    </source>
</evidence>
<feature type="transmembrane region" description="Helical" evidence="1">
    <location>
        <begin position="220"/>
        <end position="240"/>
    </location>
</feature>
<feature type="transmembrane region" description="Helical" evidence="1">
    <location>
        <begin position="323"/>
        <end position="346"/>
    </location>
</feature>
<evidence type="ECO:0000313" key="2">
    <source>
        <dbReference type="EMBL" id="KAK4031281.1"/>
    </source>
</evidence>
<dbReference type="PANTHER" id="PTHR35395:SF1">
    <property type="entry name" value="DUF6536 DOMAIN-CONTAINING PROTEIN"/>
    <property type="match status" value="1"/>
</dbReference>
<sequence length="416" mass="45406">MYRAAVEGHVERLDPSTCLNAYASNFQSDRGDLLLVTPGFTLPPTKQNNLGLRTETLFGPTSQPYCSKQTPDSWTPFNVTVKECYSLLTTERCKLLFIPRLCWLVTALNLLKALLMLAAALRPDARPLLTLGDAVASFTAVPDKCTENLCLVSKQDIPSFFARDSSPTAGFGSKGRRDLPTLMALGLGTPSSKTIIQASNQSWGWGSVLCNIIMANSPQAVLSILYFIYNGLFTTLSLATERDSYARNRKGLRVSLSPVGAQRASYYLQLAYRYSLTLLAFSIVLHWLISQSIFLVFIEMYRNPIGADLESNYNPGSYNACGWSPAGVICVMVVGVVMVGFLLLFGCRRLVSSTIMPVVGSCSAAISAACHPVLHDERACSEPLQWGVRNYDGEENGHCSFSSGEVGVPHKGVMYS</sequence>
<comment type="caution">
    <text evidence="2">The sequence shown here is derived from an EMBL/GenBank/DDBJ whole genome shotgun (WGS) entry which is preliminary data.</text>
</comment>